<keyword evidence="2" id="KW-1185">Reference proteome</keyword>
<gene>
    <name evidence="1" type="ORF">DPMN_112036</name>
</gene>
<reference evidence="1" key="1">
    <citation type="journal article" date="2019" name="bioRxiv">
        <title>The Genome of the Zebra Mussel, Dreissena polymorpha: A Resource for Invasive Species Research.</title>
        <authorList>
            <person name="McCartney M.A."/>
            <person name="Auch B."/>
            <person name="Kono T."/>
            <person name="Mallez S."/>
            <person name="Zhang Y."/>
            <person name="Obille A."/>
            <person name="Becker A."/>
            <person name="Abrahante J.E."/>
            <person name="Garbe J."/>
            <person name="Badalamenti J.P."/>
            <person name="Herman A."/>
            <person name="Mangelson H."/>
            <person name="Liachko I."/>
            <person name="Sullivan S."/>
            <person name="Sone E.D."/>
            <person name="Koren S."/>
            <person name="Silverstein K.A.T."/>
            <person name="Beckman K.B."/>
            <person name="Gohl D.M."/>
        </authorList>
    </citation>
    <scope>NUCLEOTIDE SEQUENCE</scope>
    <source>
        <strain evidence="1">Duluth1</strain>
        <tissue evidence="1">Whole animal</tissue>
    </source>
</reference>
<accession>A0A9D4KEX2</accession>
<evidence type="ECO:0000313" key="1">
    <source>
        <dbReference type="EMBL" id="KAH3838627.1"/>
    </source>
</evidence>
<organism evidence="1 2">
    <name type="scientific">Dreissena polymorpha</name>
    <name type="common">Zebra mussel</name>
    <name type="synonym">Mytilus polymorpha</name>
    <dbReference type="NCBI Taxonomy" id="45954"/>
    <lineage>
        <taxon>Eukaryota</taxon>
        <taxon>Metazoa</taxon>
        <taxon>Spiralia</taxon>
        <taxon>Lophotrochozoa</taxon>
        <taxon>Mollusca</taxon>
        <taxon>Bivalvia</taxon>
        <taxon>Autobranchia</taxon>
        <taxon>Heteroconchia</taxon>
        <taxon>Euheterodonta</taxon>
        <taxon>Imparidentia</taxon>
        <taxon>Neoheterodontei</taxon>
        <taxon>Myida</taxon>
        <taxon>Dreissenoidea</taxon>
        <taxon>Dreissenidae</taxon>
        <taxon>Dreissena</taxon>
    </lineage>
</organism>
<evidence type="ECO:0000313" key="2">
    <source>
        <dbReference type="Proteomes" id="UP000828390"/>
    </source>
</evidence>
<protein>
    <submittedName>
        <fullName evidence="1">Uncharacterized protein</fullName>
    </submittedName>
</protein>
<comment type="caution">
    <text evidence="1">The sequence shown here is derived from an EMBL/GenBank/DDBJ whole genome shotgun (WGS) entry which is preliminary data.</text>
</comment>
<reference evidence="1" key="2">
    <citation type="submission" date="2020-11" db="EMBL/GenBank/DDBJ databases">
        <authorList>
            <person name="McCartney M.A."/>
            <person name="Auch B."/>
            <person name="Kono T."/>
            <person name="Mallez S."/>
            <person name="Becker A."/>
            <person name="Gohl D.M."/>
            <person name="Silverstein K.A.T."/>
            <person name="Koren S."/>
            <person name="Bechman K.B."/>
            <person name="Herman A."/>
            <person name="Abrahante J.E."/>
            <person name="Garbe J."/>
        </authorList>
    </citation>
    <scope>NUCLEOTIDE SEQUENCE</scope>
    <source>
        <strain evidence="1">Duluth1</strain>
        <tissue evidence="1">Whole animal</tissue>
    </source>
</reference>
<name>A0A9D4KEX2_DREPO</name>
<sequence length="64" mass="7387">MEEINNCCKRISDGFIALENKMETMIKHESSLQAEVTRSSDQVKELLQEMHTNLKSAFSTLRNK</sequence>
<proteinExistence type="predicted"/>
<dbReference type="Proteomes" id="UP000828390">
    <property type="component" value="Unassembled WGS sequence"/>
</dbReference>
<dbReference type="AlphaFoldDB" id="A0A9D4KEX2"/>
<dbReference type="EMBL" id="JAIWYP010000004">
    <property type="protein sequence ID" value="KAH3838627.1"/>
    <property type="molecule type" value="Genomic_DNA"/>
</dbReference>